<reference evidence="2 3" key="1">
    <citation type="submission" date="2015-12" db="EMBL/GenBank/DDBJ databases">
        <title>The genome of Folsomia candida.</title>
        <authorList>
            <person name="Faddeeva A."/>
            <person name="Derks M.F."/>
            <person name="Anvar Y."/>
            <person name="Smit S."/>
            <person name="Van Straalen N."/>
            <person name="Roelofs D."/>
        </authorList>
    </citation>
    <scope>NUCLEOTIDE SEQUENCE [LARGE SCALE GENOMIC DNA]</scope>
    <source>
        <strain evidence="2 3">VU population</strain>
        <tissue evidence="2">Whole body</tissue>
    </source>
</reference>
<feature type="signal peptide" evidence="1">
    <location>
        <begin position="1"/>
        <end position="22"/>
    </location>
</feature>
<feature type="chain" id="PRO_5013257200" evidence="1">
    <location>
        <begin position="23"/>
        <end position="225"/>
    </location>
</feature>
<dbReference type="Proteomes" id="UP000198287">
    <property type="component" value="Unassembled WGS sequence"/>
</dbReference>
<protein>
    <submittedName>
        <fullName evidence="2">Uncharacterized protein</fullName>
    </submittedName>
</protein>
<name>A0A226DGH8_FOLCA</name>
<proteinExistence type="predicted"/>
<keyword evidence="3" id="KW-1185">Reference proteome</keyword>
<evidence type="ECO:0000256" key="1">
    <source>
        <dbReference type="SAM" id="SignalP"/>
    </source>
</evidence>
<comment type="caution">
    <text evidence="2">The sequence shown here is derived from an EMBL/GenBank/DDBJ whole genome shotgun (WGS) entry which is preliminary data.</text>
</comment>
<evidence type="ECO:0000313" key="3">
    <source>
        <dbReference type="Proteomes" id="UP000198287"/>
    </source>
</evidence>
<organism evidence="2 3">
    <name type="scientific">Folsomia candida</name>
    <name type="common">Springtail</name>
    <dbReference type="NCBI Taxonomy" id="158441"/>
    <lineage>
        <taxon>Eukaryota</taxon>
        <taxon>Metazoa</taxon>
        <taxon>Ecdysozoa</taxon>
        <taxon>Arthropoda</taxon>
        <taxon>Hexapoda</taxon>
        <taxon>Collembola</taxon>
        <taxon>Entomobryomorpha</taxon>
        <taxon>Isotomoidea</taxon>
        <taxon>Isotomidae</taxon>
        <taxon>Proisotominae</taxon>
        <taxon>Folsomia</taxon>
    </lineage>
</organism>
<dbReference type="AlphaFoldDB" id="A0A226DGH8"/>
<gene>
    <name evidence="2" type="ORF">Fcan01_20571</name>
</gene>
<dbReference type="EMBL" id="LNIX01000019">
    <property type="protein sequence ID" value="OXA44655.1"/>
    <property type="molecule type" value="Genomic_DNA"/>
</dbReference>
<keyword evidence="1" id="KW-0732">Signal</keyword>
<sequence>MEQSIHVLLALLCSLINHFVVTENNAGGYTYLPHPGFGLPLVGRHPPLTYGYGHPGIAGAAPTVWAVYACPLCHQVIPDPELETVLDFTKKIGDTICQIGTTLTEIGLIALEDNPEVGEKIMKMLQDQVASGSKVMAEYTGSTGSTAKKGRRSKRAAMMEGSGALDKVGDSLAKVGGMIGDDMKKLSKRAQDKINKKNKDALDKCRADSCKAASKLLEEDGERQK</sequence>
<evidence type="ECO:0000313" key="2">
    <source>
        <dbReference type="EMBL" id="OXA44655.1"/>
    </source>
</evidence>
<accession>A0A226DGH8</accession>